<keyword evidence="1" id="KW-0812">Transmembrane</keyword>
<comment type="caution">
    <text evidence="2">The sequence shown here is derived from an EMBL/GenBank/DDBJ whole genome shotgun (WGS) entry which is preliminary data.</text>
</comment>
<reference evidence="2 3" key="1">
    <citation type="submission" date="2018-12" db="EMBL/GenBank/DDBJ databases">
        <title>Sphingomonas sp. HMF7854 Genome sequencing and assembly.</title>
        <authorList>
            <person name="Cha I."/>
            <person name="Kang H."/>
            <person name="Kim H."/>
            <person name="Kang J."/>
            <person name="Joh K."/>
        </authorList>
    </citation>
    <scope>NUCLEOTIDE SEQUENCE [LARGE SCALE GENOMIC DNA]</scope>
    <source>
        <strain evidence="2 3">HMF7854</strain>
    </source>
</reference>
<name>A0A429V8E3_9SPHN</name>
<dbReference type="OrthoDB" id="7188556at2"/>
<dbReference type="AlphaFoldDB" id="A0A429V8E3"/>
<dbReference type="EMBL" id="RWJF01000001">
    <property type="protein sequence ID" value="RST30194.1"/>
    <property type="molecule type" value="Genomic_DNA"/>
</dbReference>
<gene>
    <name evidence="2" type="ORF">HMF7854_04630</name>
</gene>
<evidence type="ECO:0000313" key="2">
    <source>
        <dbReference type="EMBL" id="RST30194.1"/>
    </source>
</evidence>
<evidence type="ECO:0000313" key="3">
    <source>
        <dbReference type="Proteomes" id="UP000274661"/>
    </source>
</evidence>
<protein>
    <submittedName>
        <fullName evidence="2">Uncharacterized protein</fullName>
    </submittedName>
</protein>
<feature type="transmembrane region" description="Helical" evidence="1">
    <location>
        <begin position="27"/>
        <end position="48"/>
    </location>
</feature>
<accession>A0A429V8E3</accession>
<proteinExistence type="predicted"/>
<feature type="transmembrane region" description="Helical" evidence="1">
    <location>
        <begin position="114"/>
        <end position="132"/>
    </location>
</feature>
<sequence>MNVYLYWPLLLLVTAVAMLRGSRDARAVTAICVLASVATHFAVAPVALRYSRIETGLLIIDQATLAGFTLIALVSQRFWPLWVAGLQLTSTLAHLFKALHFTLMPQAYAAAERLWVYPIFAIVLIGIVRHQLRLRGRLPS</sequence>
<keyword evidence="1" id="KW-0472">Membrane</keyword>
<keyword evidence="3" id="KW-1185">Reference proteome</keyword>
<organism evidence="2 3">
    <name type="scientific">Sphingomonas ginkgonis</name>
    <dbReference type="NCBI Taxonomy" id="2315330"/>
    <lineage>
        <taxon>Bacteria</taxon>
        <taxon>Pseudomonadati</taxon>
        <taxon>Pseudomonadota</taxon>
        <taxon>Alphaproteobacteria</taxon>
        <taxon>Sphingomonadales</taxon>
        <taxon>Sphingomonadaceae</taxon>
        <taxon>Sphingomonas</taxon>
    </lineage>
</organism>
<dbReference type="Proteomes" id="UP000274661">
    <property type="component" value="Unassembled WGS sequence"/>
</dbReference>
<keyword evidence="1" id="KW-1133">Transmembrane helix</keyword>
<feature type="transmembrane region" description="Helical" evidence="1">
    <location>
        <begin position="55"/>
        <end position="75"/>
    </location>
</feature>
<dbReference type="RefSeq" id="WP_126718028.1">
    <property type="nucleotide sequence ID" value="NZ_RWJF01000001.1"/>
</dbReference>
<evidence type="ECO:0000256" key="1">
    <source>
        <dbReference type="SAM" id="Phobius"/>
    </source>
</evidence>